<sequence>MYQRLINNGDLDMDTGQLLRPANSRTPIFYMLPKIHKPNNSGRPVISSVNSHTEKLSAYVDEFLRPLAQALPSQIRDTTDFIIRLKNLGRVPENSILATLDVSSLYTNIDTDDGLAIVEEELAKTGQIQPSAKTLTCLLEKVLKLNNFTFDNYNFIQVKGTAMGTRAEPNFANVYMGRFEDTFIIDWVRFIDDIFFIWKGDESSLTTFIKYLNSVVPSI</sequence>
<dbReference type="Proteomes" id="UP001159405">
    <property type="component" value="Unassembled WGS sequence"/>
</dbReference>
<comment type="caution">
    <text evidence="2">The sequence shown here is derived from an EMBL/GenBank/DDBJ whole genome shotgun (WGS) entry which is preliminary data.</text>
</comment>
<keyword evidence="3" id="KW-1185">Reference proteome</keyword>
<name>A0ABN8QAY3_9CNID</name>
<dbReference type="PANTHER" id="PTHR21301:SF10">
    <property type="entry name" value="REVERSE TRANSCRIPTASE DOMAIN-CONTAINING PROTEIN"/>
    <property type="match status" value="1"/>
</dbReference>
<dbReference type="Pfam" id="PF00078">
    <property type="entry name" value="RVT_1"/>
    <property type="match status" value="1"/>
</dbReference>
<dbReference type="InterPro" id="IPR000477">
    <property type="entry name" value="RT_dom"/>
</dbReference>
<reference evidence="2 3" key="1">
    <citation type="submission" date="2022-05" db="EMBL/GenBank/DDBJ databases">
        <authorList>
            <consortium name="Genoscope - CEA"/>
            <person name="William W."/>
        </authorList>
    </citation>
    <scope>NUCLEOTIDE SEQUENCE [LARGE SCALE GENOMIC DNA]</scope>
</reference>
<organism evidence="2 3">
    <name type="scientific">Porites lobata</name>
    <dbReference type="NCBI Taxonomy" id="104759"/>
    <lineage>
        <taxon>Eukaryota</taxon>
        <taxon>Metazoa</taxon>
        <taxon>Cnidaria</taxon>
        <taxon>Anthozoa</taxon>
        <taxon>Hexacorallia</taxon>
        <taxon>Scleractinia</taxon>
        <taxon>Fungiina</taxon>
        <taxon>Poritidae</taxon>
        <taxon>Porites</taxon>
    </lineage>
</organism>
<evidence type="ECO:0000313" key="3">
    <source>
        <dbReference type="Proteomes" id="UP001159405"/>
    </source>
</evidence>
<feature type="non-terminal residue" evidence="2">
    <location>
        <position position="219"/>
    </location>
</feature>
<protein>
    <recommendedName>
        <fullName evidence="1">Reverse transcriptase domain-containing protein</fullName>
    </recommendedName>
</protein>
<proteinExistence type="predicted"/>
<evidence type="ECO:0000313" key="2">
    <source>
        <dbReference type="EMBL" id="CAH3160596.1"/>
    </source>
</evidence>
<evidence type="ECO:0000259" key="1">
    <source>
        <dbReference type="Pfam" id="PF00078"/>
    </source>
</evidence>
<accession>A0ABN8QAY3</accession>
<feature type="domain" description="Reverse transcriptase" evidence="1">
    <location>
        <begin position="35"/>
        <end position="208"/>
    </location>
</feature>
<dbReference type="EMBL" id="CALNXK010000117">
    <property type="protein sequence ID" value="CAH3160596.1"/>
    <property type="molecule type" value="Genomic_DNA"/>
</dbReference>
<gene>
    <name evidence="2" type="ORF">PLOB_00004001</name>
</gene>
<dbReference type="PANTHER" id="PTHR21301">
    <property type="entry name" value="REVERSE TRANSCRIPTASE"/>
    <property type="match status" value="1"/>
</dbReference>